<keyword evidence="2" id="KW-0675">Receptor</keyword>
<dbReference type="KEGG" id="tpsc:RBB77_21490"/>
<dbReference type="Pfam" id="PF13676">
    <property type="entry name" value="TIR_2"/>
    <property type="match status" value="1"/>
</dbReference>
<accession>A0AAU7ZPU5</accession>
<dbReference type="Gene3D" id="3.40.50.10140">
    <property type="entry name" value="Toll/interleukin-1 receptor homology (TIR) domain"/>
    <property type="match status" value="1"/>
</dbReference>
<organism evidence="2">
    <name type="scientific">Tunturiibacter psychrotolerans</name>
    <dbReference type="NCBI Taxonomy" id="3069686"/>
    <lineage>
        <taxon>Bacteria</taxon>
        <taxon>Pseudomonadati</taxon>
        <taxon>Acidobacteriota</taxon>
        <taxon>Terriglobia</taxon>
        <taxon>Terriglobales</taxon>
        <taxon>Acidobacteriaceae</taxon>
        <taxon>Tunturiibacter</taxon>
    </lineage>
</organism>
<name>A0AAU7ZPU5_9BACT</name>
<evidence type="ECO:0000259" key="1">
    <source>
        <dbReference type="PROSITE" id="PS50104"/>
    </source>
</evidence>
<reference evidence="2" key="1">
    <citation type="submission" date="2023-08" db="EMBL/GenBank/DDBJ databases">
        <authorList>
            <person name="Messyasz A."/>
            <person name="Mannisto M.K."/>
            <person name="Kerkhof L.J."/>
            <person name="Haggblom M."/>
        </authorList>
    </citation>
    <scope>NUCLEOTIDE SEQUENCE</scope>
    <source>
        <strain evidence="2">X5P6</strain>
    </source>
</reference>
<gene>
    <name evidence="2" type="ORF">RBB77_21490</name>
</gene>
<dbReference type="InterPro" id="IPR000157">
    <property type="entry name" value="TIR_dom"/>
</dbReference>
<dbReference type="GO" id="GO:0007165">
    <property type="term" value="P:signal transduction"/>
    <property type="evidence" value="ECO:0007669"/>
    <property type="project" value="InterPro"/>
</dbReference>
<dbReference type="EMBL" id="CP132942">
    <property type="protein sequence ID" value="XCB32964.1"/>
    <property type="molecule type" value="Genomic_DNA"/>
</dbReference>
<dbReference type="SUPFAM" id="SSF52200">
    <property type="entry name" value="Toll/Interleukin receptor TIR domain"/>
    <property type="match status" value="1"/>
</dbReference>
<dbReference type="PROSITE" id="PS50104">
    <property type="entry name" value="TIR"/>
    <property type="match status" value="1"/>
</dbReference>
<dbReference type="AlphaFoldDB" id="A0AAU7ZPU5"/>
<feature type="domain" description="TIR" evidence="1">
    <location>
        <begin position="3"/>
        <end position="135"/>
    </location>
</feature>
<dbReference type="InterPro" id="IPR035897">
    <property type="entry name" value="Toll_tir_struct_dom_sf"/>
</dbReference>
<protein>
    <submittedName>
        <fullName evidence="2">Toll/interleukin-1 receptor domain-containing protein</fullName>
    </submittedName>
</protein>
<dbReference type="RefSeq" id="WP_353063806.1">
    <property type="nucleotide sequence ID" value="NZ_CP132942.1"/>
</dbReference>
<reference evidence="2" key="2">
    <citation type="journal article" date="2024" name="Environ. Microbiol.">
        <title>Genome analysis and description of Tunturibacter gen. nov. expands the diversity of Terriglobia in tundra soils.</title>
        <authorList>
            <person name="Messyasz A."/>
            <person name="Mannisto M.K."/>
            <person name="Kerkhof L.J."/>
            <person name="Haggblom M.M."/>
        </authorList>
    </citation>
    <scope>NUCLEOTIDE SEQUENCE</scope>
    <source>
        <strain evidence="2">X5P6</strain>
    </source>
</reference>
<proteinExistence type="predicted"/>
<evidence type="ECO:0000313" key="2">
    <source>
        <dbReference type="EMBL" id="XCB32964.1"/>
    </source>
</evidence>
<sequence length="236" mass="26432">MSKRLRLFISHISDEKESAAKLKNVLTRDFLDLFEIFVSSDTESIAAGDEWLSSVAQALRECAVVVILCSPESVRRPWINFEAGAAWMREIPLVPVCHLGLLPRDLPVPLSLRQGVALSDPEGLKRLYKKISELLSCKVPTLDFRSLSQELEVSYSSFLPTKAAQVGIKEDREIRERLRQELISPKRKWRSLERVAIGAAISEDHAADLLRSDPDIRFSKGVTGNIIVGLRSRVGV</sequence>